<comment type="caution">
    <text evidence="2">The sequence shown here is derived from an EMBL/GenBank/DDBJ whole genome shotgun (WGS) entry which is preliminary data.</text>
</comment>
<dbReference type="GO" id="GO:0032259">
    <property type="term" value="P:methylation"/>
    <property type="evidence" value="ECO:0007669"/>
    <property type="project" value="UniProtKB-KW"/>
</dbReference>
<dbReference type="CDD" id="cd02440">
    <property type="entry name" value="AdoMet_MTases"/>
    <property type="match status" value="1"/>
</dbReference>
<dbReference type="Gene3D" id="3.40.50.150">
    <property type="entry name" value="Vaccinia Virus protein VP39"/>
    <property type="match status" value="1"/>
</dbReference>
<proteinExistence type="predicted"/>
<keyword evidence="2" id="KW-0830">Ubiquinone</keyword>
<dbReference type="InterPro" id="IPR050508">
    <property type="entry name" value="Methyltransf_Superfamily"/>
</dbReference>
<dbReference type="PANTHER" id="PTHR42912">
    <property type="entry name" value="METHYLTRANSFERASE"/>
    <property type="match status" value="1"/>
</dbReference>
<evidence type="ECO:0000259" key="1">
    <source>
        <dbReference type="Pfam" id="PF08241"/>
    </source>
</evidence>
<dbReference type="GO" id="GO:0008757">
    <property type="term" value="F:S-adenosylmethionine-dependent methyltransferase activity"/>
    <property type="evidence" value="ECO:0007669"/>
    <property type="project" value="InterPro"/>
</dbReference>
<dbReference type="EMBL" id="LCPB01000002">
    <property type="protein sequence ID" value="KKU90482.1"/>
    <property type="molecule type" value="Genomic_DNA"/>
</dbReference>
<evidence type="ECO:0000313" key="2">
    <source>
        <dbReference type="EMBL" id="KKU90482.1"/>
    </source>
</evidence>
<gene>
    <name evidence="2" type="ORF">UY19_C0002G0055</name>
</gene>
<feature type="domain" description="Methyltransferase type 11" evidence="1">
    <location>
        <begin position="93"/>
        <end position="186"/>
    </location>
</feature>
<evidence type="ECO:0000313" key="3">
    <source>
        <dbReference type="Proteomes" id="UP000033882"/>
    </source>
</evidence>
<dbReference type="Pfam" id="PF08241">
    <property type="entry name" value="Methyltransf_11"/>
    <property type="match status" value="1"/>
</dbReference>
<dbReference type="AlphaFoldDB" id="A0A0G1U8P0"/>
<accession>A0A0G1U8P0</accession>
<keyword evidence="2" id="KW-0808">Transferase</keyword>
<sequence>MTIFLFMYVIIQKDWGKWNIAFKGVGTFKFKIRMSLWYPYLIIGTAMNIEKQYDVDGLVRGYVDGSLENEQNDLGRQFLRERVDIFDRSSSLLDIGCGNGMDLKVYAGMGFTHLYGVDPSENFLQEARELLNGKIKLSEGVFEQLPFENEMFDVVVSRHALHYSHNLTRAAIEVARVLKSGGAFIVVISHPFADALLPRDEEGNVTATLFNGAVSIIFPQHALSDLFSASFLDLFELDLLYEYVGNERDGAVAEIPNTLAFIAIKK</sequence>
<dbReference type="InterPro" id="IPR029063">
    <property type="entry name" value="SAM-dependent_MTases_sf"/>
</dbReference>
<reference evidence="2 3" key="1">
    <citation type="journal article" date="2015" name="Nature">
        <title>rRNA introns, odd ribosomes, and small enigmatic genomes across a large radiation of phyla.</title>
        <authorList>
            <person name="Brown C.T."/>
            <person name="Hug L.A."/>
            <person name="Thomas B.C."/>
            <person name="Sharon I."/>
            <person name="Castelle C.J."/>
            <person name="Singh A."/>
            <person name="Wilkins M.J."/>
            <person name="Williams K.H."/>
            <person name="Banfield J.F."/>
        </authorList>
    </citation>
    <scope>NUCLEOTIDE SEQUENCE [LARGE SCALE GENOMIC DNA]</scope>
</reference>
<dbReference type="Proteomes" id="UP000033882">
    <property type="component" value="Unassembled WGS sequence"/>
</dbReference>
<name>A0A0G1U8P0_9BACT</name>
<protein>
    <submittedName>
        <fullName evidence="2">Methylase involved in ubiquinone/menaquinone biosynthesis</fullName>
    </submittedName>
</protein>
<keyword evidence="2" id="KW-0489">Methyltransferase</keyword>
<organism evidence="2 3">
    <name type="scientific">Candidatus Wolfebacteria bacterium GW2011_GWA2_47_9b</name>
    <dbReference type="NCBI Taxonomy" id="1619005"/>
    <lineage>
        <taxon>Bacteria</taxon>
        <taxon>Candidatus Wolfeibacteriota</taxon>
    </lineage>
</organism>
<dbReference type="InterPro" id="IPR013216">
    <property type="entry name" value="Methyltransf_11"/>
</dbReference>
<dbReference type="SUPFAM" id="SSF53335">
    <property type="entry name" value="S-adenosyl-L-methionine-dependent methyltransferases"/>
    <property type="match status" value="1"/>
</dbReference>